<reference evidence="10 11" key="1">
    <citation type="submission" date="2019-03" db="EMBL/GenBank/DDBJ databases">
        <title>Sequencing 25 genomes of Wallemia mellicola.</title>
        <authorList>
            <person name="Gostincar C."/>
        </authorList>
    </citation>
    <scope>NUCLEOTIDE SEQUENCE [LARGE SCALE GENOMIC DNA]</scope>
    <source>
        <strain evidence="10 11">EXF-6152</strain>
    </source>
</reference>
<comment type="caution">
    <text evidence="10">The sequence shown here is derived from an EMBL/GenBank/DDBJ whole genome shotgun (WGS) entry which is preliminary data.</text>
</comment>
<evidence type="ECO:0000256" key="3">
    <source>
        <dbReference type="ARBA" id="ARBA00019610"/>
    </source>
</evidence>
<dbReference type="PANTHER" id="PTHR13114">
    <property type="entry name" value="MEDIATOR OF RNA POLYMERASE II TRANSCRIPTION SUBUNIT 17"/>
    <property type="match status" value="1"/>
</dbReference>
<dbReference type="GO" id="GO:0016592">
    <property type="term" value="C:mediator complex"/>
    <property type="evidence" value="ECO:0007669"/>
    <property type="project" value="InterPro"/>
</dbReference>
<evidence type="ECO:0000256" key="9">
    <source>
        <dbReference type="SAM" id="MobiDB-lite"/>
    </source>
</evidence>
<keyword evidence="6 8" id="KW-0539">Nucleus</keyword>
<dbReference type="InterPro" id="IPR019313">
    <property type="entry name" value="Mediator_Med17"/>
</dbReference>
<dbReference type="Proteomes" id="UP000310685">
    <property type="component" value="Unassembled WGS sequence"/>
</dbReference>
<evidence type="ECO:0000256" key="5">
    <source>
        <dbReference type="ARBA" id="ARBA00023163"/>
    </source>
</evidence>
<dbReference type="GO" id="GO:0006357">
    <property type="term" value="P:regulation of transcription by RNA polymerase II"/>
    <property type="evidence" value="ECO:0007669"/>
    <property type="project" value="InterPro"/>
</dbReference>
<evidence type="ECO:0000256" key="6">
    <source>
        <dbReference type="ARBA" id="ARBA00023242"/>
    </source>
</evidence>
<dbReference type="AlphaFoldDB" id="A0A4T0M711"/>
<evidence type="ECO:0000256" key="2">
    <source>
        <dbReference type="ARBA" id="ARBA00005635"/>
    </source>
</evidence>
<keyword evidence="4 8" id="KW-0805">Transcription regulation</keyword>
<evidence type="ECO:0000256" key="8">
    <source>
        <dbReference type="RuleBase" id="RU364140"/>
    </source>
</evidence>
<evidence type="ECO:0000256" key="7">
    <source>
        <dbReference type="ARBA" id="ARBA00032014"/>
    </source>
</evidence>
<evidence type="ECO:0000256" key="1">
    <source>
        <dbReference type="ARBA" id="ARBA00004123"/>
    </source>
</evidence>
<evidence type="ECO:0000313" key="10">
    <source>
        <dbReference type="EMBL" id="TIB78387.1"/>
    </source>
</evidence>
<name>A0A4T0M711_9BASI</name>
<accession>A0A4T0M711</accession>
<gene>
    <name evidence="8" type="primary">MED17</name>
    <name evidence="10" type="ORF">E3Q22_02621</name>
</gene>
<protein>
    <recommendedName>
        <fullName evidence="3 8">Mediator of RNA polymerase II transcription subunit 17</fullName>
    </recommendedName>
    <alternativeName>
        <fullName evidence="7 8">Mediator complex subunit 17</fullName>
    </alternativeName>
</protein>
<dbReference type="PANTHER" id="PTHR13114:SF7">
    <property type="entry name" value="MEDIATOR OF RNA POLYMERASE II TRANSCRIPTION SUBUNIT 17"/>
    <property type="match status" value="1"/>
</dbReference>
<proteinExistence type="inferred from homology"/>
<dbReference type="EMBL" id="SPRC01000026">
    <property type="protein sequence ID" value="TIB78387.1"/>
    <property type="molecule type" value="Genomic_DNA"/>
</dbReference>
<organism evidence="10 11">
    <name type="scientific">Wallemia mellicola</name>
    <dbReference type="NCBI Taxonomy" id="1708541"/>
    <lineage>
        <taxon>Eukaryota</taxon>
        <taxon>Fungi</taxon>
        <taxon>Dikarya</taxon>
        <taxon>Basidiomycota</taxon>
        <taxon>Wallemiomycotina</taxon>
        <taxon>Wallemiomycetes</taxon>
        <taxon>Wallemiales</taxon>
        <taxon>Wallemiaceae</taxon>
        <taxon>Wallemia</taxon>
    </lineage>
</organism>
<feature type="region of interest" description="Disordered" evidence="9">
    <location>
        <begin position="69"/>
        <end position="88"/>
    </location>
</feature>
<keyword evidence="5 8" id="KW-0804">Transcription</keyword>
<evidence type="ECO:0000256" key="4">
    <source>
        <dbReference type="ARBA" id="ARBA00023015"/>
    </source>
</evidence>
<sequence length="597" mass="67204">MTNLLEIQGYHGDRDLVDIPETGEAIYDEPQDPDTEFARTLHRIWQEKGDFSQVSSNSLLEDQLRELNDDDKQSEPEDDQPRDDSLTANDVLELKQSVLRNLGDAQNELAVALDVVNLLLSDTPRHLNEEMQLPIPKQSLGVASIETTELTSYQALKKSKISITTKTESLQSAADIFERASTQIEQVNNQNDTFWSDCLSLRDNNWSLIPSSNIRESAFDLEKAAKDLKVSYAIDEASNEIKSVSTSSFDIKPSKTGKSKLNIPSRRSKRLKLSIINGSTVEICSPSKSSDNIDDLAQNENERITYLLDSLNNAQDASFDEDCFADLLTEANQIPIVITSSAEFIAIELDANRQLTLELVGEEEFIKDDENISVKCDVLLFGLKLLRLRSYRNRANDTNQVMRNLLDLIHYESFLEDLKSLFARMTNLLKLFNVLEAGYYMQKTHASDILGVFFDEKMPSIIGTQAQINFGRGSNKIMNLTLNSPNTVYVQSGQYLQRTTISQLKTLVFSDTEVALLNAIRGICSGLGNKSIWLIDEIDRCVIGKKAEEQISIRPLITDKGCDLIVHSINKQEVFSISSNTPVYNIELTNWLRLHVN</sequence>
<dbReference type="GO" id="GO:0070847">
    <property type="term" value="C:core mediator complex"/>
    <property type="evidence" value="ECO:0007669"/>
    <property type="project" value="TreeGrafter"/>
</dbReference>
<comment type="subcellular location">
    <subcellularLocation>
        <location evidence="1 8">Nucleus</location>
    </subcellularLocation>
</comment>
<comment type="function">
    <text evidence="8">Component of the Mediator complex, a coactivator involved in the regulated transcription of nearly all RNA polymerase II-dependent genes. Mediator functions as a bridge to convey information from gene-specific regulatory proteins to the basal RNA polymerase II transcription machinery. Mediator is recruited to promoters by direct interactions with regulatory proteins and serves as a scaffold for the assembly of a functional preinitiation complex with RNA polymerase II and the general transcription factors.</text>
</comment>
<dbReference type="Pfam" id="PF10156">
    <property type="entry name" value="Med17"/>
    <property type="match status" value="1"/>
</dbReference>
<comment type="subunit">
    <text evidence="8">Component of the Mediator complex.</text>
</comment>
<evidence type="ECO:0000313" key="11">
    <source>
        <dbReference type="Proteomes" id="UP000310685"/>
    </source>
</evidence>
<comment type="similarity">
    <text evidence="2 8">Belongs to the Mediator complex subunit 17 family.</text>
</comment>
<dbReference type="GO" id="GO:0003712">
    <property type="term" value="F:transcription coregulator activity"/>
    <property type="evidence" value="ECO:0007669"/>
    <property type="project" value="InterPro"/>
</dbReference>
<keyword evidence="8" id="KW-0010">Activator</keyword>